<keyword evidence="6 13" id="KW-1133">Transmembrane helix</keyword>
<evidence type="ECO:0000256" key="12">
    <source>
        <dbReference type="ARBA" id="ARBA00037847"/>
    </source>
</evidence>
<evidence type="ECO:0000313" key="16">
    <source>
        <dbReference type="EMBL" id="MFL9840928.1"/>
    </source>
</evidence>
<evidence type="ECO:0000256" key="11">
    <source>
        <dbReference type="ARBA" id="ARBA00025614"/>
    </source>
</evidence>
<proteinExistence type="inferred from homology"/>
<keyword evidence="3 13" id="KW-0138">CF(0)</keyword>
<dbReference type="Proteomes" id="UP001629244">
    <property type="component" value="Unassembled WGS sequence"/>
</dbReference>
<evidence type="ECO:0000256" key="5">
    <source>
        <dbReference type="ARBA" id="ARBA00022781"/>
    </source>
</evidence>
<sequence length="163" mass="16679">MPQIEQIAATYASQIFWLLLTFGLTFVIVGLGIVPKVSTTMDARDASVANDLAAAEAARVAADQAEETWRAQENAAREAARKRLSEARAEGQAQTDAALASANAEIEGRVAAAEARIAEASAAAAGEIESVATDAARDIVARLSGVNVTAAEAGNAVKAALNG</sequence>
<dbReference type="PANTHER" id="PTHR33445">
    <property type="entry name" value="ATP SYNTHASE SUBUNIT B', CHLOROPLASTIC"/>
    <property type="match status" value="1"/>
</dbReference>
<dbReference type="InterPro" id="IPR002146">
    <property type="entry name" value="ATP_synth_b/b'su_bac/chlpt"/>
</dbReference>
<dbReference type="InterPro" id="IPR050059">
    <property type="entry name" value="ATP_synthase_B_chain"/>
</dbReference>
<protein>
    <recommendedName>
        <fullName evidence="13">ATP synthase subunit b</fullName>
    </recommendedName>
    <alternativeName>
        <fullName evidence="13">ATP synthase F(0) sector subunit b</fullName>
    </alternativeName>
    <alternativeName>
        <fullName evidence="13">ATPase subunit I</fullName>
    </alternativeName>
    <alternativeName>
        <fullName evidence="13">F-type ATPase subunit b</fullName>
        <shortName evidence="13">F-ATPase subunit b</shortName>
    </alternativeName>
</protein>
<evidence type="ECO:0000256" key="3">
    <source>
        <dbReference type="ARBA" id="ARBA00022547"/>
    </source>
</evidence>
<organism evidence="16 17">
    <name type="scientific">Sphingomonas plantiphila</name>
    <dbReference type="NCBI Taxonomy" id="3163295"/>
    <lineage>
        <taxon>Bacteria</taxon>
        <taxon>Pseudomonadati</taxon>
        <taxon>Pseudomonadota</taxon>
        <taxon>Alphaproteobacteria</taxon>
        <taxon>Sphingomonadales</taxon>
        <taxon>Sphingomonadaceae</taxon>
        <taxon>Sphingomonas</taxon>
    </lineage>
</organism>
<evidence type="ECO:0000256" key="8">
    <source>
        <dbReference type="ARBA" id="ARBA00023136"/>
    </source>
</evidence>
<keyword evidence="5 13" id="KW-0375">Hydrogen ion transport</keyword>
<comment type="subcellular location">
    <subcellularLocation>
        <location evidence="13">Cell membrane</location>
        <topology evidence="13">Single-pass membrane protein</topology>
    </subcellularLocation>
    <subcellularLocation>
        <location evidence="12">Endomembrane system</location>
        <topology evidence="12">Single-pass membrane protein</topology>
    </subcellularLocation>
</comment>
<evidence type="ECO:0000256" key="9">
    <source>
        <dbReference type="ARBA" id="ARBA00023310"/>
    </source>
</evidence>
<evidence type="ECO:0000256" key="14">
    <source>
        <dbReference type="RuleBase" id="RU003848"/>
    </source>
</evidence>
<dbReference type="HAMAP" id="MF_01398">
    <property type="entry name" value="ATP_synth_b_bprime"/>
    <property type="match status" value="1"/>
</dbReference>
<keyword evidence="8 13" id="KW-0472">Membrane</keyword>
<evidence type="ECO:0000256" key="4">
    <source>
        <dbReference type="ARBA" id="ARBA00022692"/>
    </source>
</evidence>
<name>A0ABW8YL06_9SPHN</name>
<dbReference type="CDD" id="cd06503">
    <property type="entry name" value="ATP-synt_Fo_b"/>
    <property type="match status" value="1"/>
</dbReference>
<evidence type="ECO:0000256" key="1">
    <source>
        <dbReference type="ARBA" id="ARBA00005513"/>
    </source>
</evidence>
<evidence type="ECO:0000256" key="10">
    <source>
        <dbReference type="ARBA" id="ARBA00025198"/>
    </source>
</evidence>
<evidence type="ECO:0000256" key="6">
    <source>
        <dbReference type="ARBA" id="ARBA00022989"/>
    </source>
</evidence>
<feature type="region of interest" description="Disordered" evidence="15">
    <location>
        <begin position="67"/>
        <end position="89"/>
    </location>
</feature>
<evidence type="ECO:0000256" key="13">
    <source>
        <dbReference type="HAMAP-Rule" id="MF_01398"/>
    </source>
</evidence>
<evidence type="ECO:0000256" key="7">
    <source>
        <dbReference type="ARBA" id="ARBA00023065"/>
    </source>
</evidence>
<keyword evidence="4 13" id="KW-0812">Transmembrane</keyword>
<keyword evidence="13" id="KW-1003">Cell membrane</keyword>
<comment type="function">
    <text evidence="10 13">F(1)F(0) ATP synthase produces ATP from ADP in the presence of a proton or sodium gradient. F-type ATPases consist of two structural domains, F(1) containing the extramembraneous catalytic core and F(0) containing the membrane proton channel, linked together by a central stalk and a peripheral stalk. During catalysis, ATP synthesis in the catalytic domain of F(1) is coupled via a rotary mechanism of the central stalk subunits to proton translocation.</text>
</comment>
<gene>
    <name evidence="13" type="primary">atpF</name>
    <name evidence="16" type="ORF">ABS767_08150</name>
</gene>
<dbReference type="Pfam" id="PF00430">
    <property type="entry name" value="ATP-synt_B"/>
    <property type="match status" value="1"/>
</dbReference>
<evidence type="ECO:0000256" key="15">
    <source>
        <dbReference type="SAM" id="MobiDB-lite"/>
    </source>
</evidence>
<keyword evidence="9 13" id="KW-0066">ATP synthesis</keyword>
<dbReference type="PANTHER" id="PTHR33445:SF1">
    <property type="entry name" value="ATP SYNTHASE SUBUNIT B"/>
    <property type="match status" value="1"/>
</dbReference>
<feature type="transmembrane region" description="Helical" evidence="13">
    <location>
        <begin position="15"/>
        <end position="34"/>
    </location>
</feature>
<keyword evidence="7 13" id="KW-0406">Ion transport</keyword>
<comment type="subunit">
    <text evidence="13">F-type ATPases have 2 components, F(1) - the catalytic core - and F(0) - the membrane proton channel. F(1) has five subunits: alpha(3), beta(3), gamma(1), delta(1), epsilon(1). F(0) has three main subunits: a(1), b(2) and c(10-14). The alpha and beta chains form an alternating ring which encloses part of the gamma chain. F(1) is attached to F(0) by a central stalk formed by the gamma and epsilon chains, while a peripheral stalk is formed by the delta and b chains.</text>
</comment>
<dbReference type="EMBL" id="JBELQC010000001">
    <property type="protein sequence ID" value="MFL9840928.1"/>
    <property type="molecule type" value="Genomic_DNA"/>
</dbReference>
<reference evidence="16 17" key="1">
    <citation type="submission" date="2024-06" db="EMBL/GenBank/DDBJ databases">
        <authorList>
            <person name="Kaempfer P."/>
            <person name="Viver T."/>
        </authorList>
    </citation>
    <scope>NUCLEOTIDE SEQUENCE [LARGE SCALE GENOMIC DNA]</scope>
    <source>
        <strain evidence="16 17">ST-64</strain>
    </source>
</reference>
<evidence type="ECO:0000313" key="17">
    <source>
        <dbReference type="Proteomes" id="UP001629244"/>
    </source>
</evidence>
<dbReference type="RefSeq" id="WP_408077847.1">
    <property type="nucleotide sequence ID" value="NZ_JBELQC010000001.1"/>
</dbReference>
<comment type="caution">
    <text evidence="16">The sequence shown here is derived from an EMBL/GenBank/DDBJ whole genome shotgun (WGS) entry which is preliminary data.</text>
</comment>
<keyword evidence="2 13" id="KW-0813">Transport</keyword>
<comment type="similarity">
    <text evidence="1 13 14">Belongs to the ATPase B chain family.</text>
</comment>
<comment type="function">
    <text evidence="11">Component of the F(0) channel, it forms part of the peripheral stalk, linking F(1) to F(0). The b'-subunit is a diverged and duplicated form of b found in plants and photosynthetic bacteria.</text>
</comment>
<evidence type="ECO:0000256" key="2">
    <source>
        <dbReference type="ARBA" id="ARBA00022448"/>
    </source>
</evidence>
<accession>A0ABW8YL06</accession>
<keyword evidence="17" id="KW-1185">Reference proteome</keyword>